<dbReference type="Gene3D" id="1.10.1740.10">
    <property type="match status" value="1"/>
</dbReference>
<evidence type="ECO:0000256" key="9">
    <source>
        <dbReference type="SAM" id="MobiDB-lite"/>
    </source>
</evidence>
<keyword evidence="6" id="KW-0106">Calcium</keyword>
<evidence type="ECO:0000256" key="3">
    <source>
        <dbReference type="ARBA" id="ARBA00022525"/>
    </source>
</evidence>
<comment type="caution">
    <text evidence="12">The sequence shown here is derived from an EMBL/GenBank/DDBJ whole genome shotgun (WGS) entry which is preliminary data.</text>
</comment>
<dbReference type="SMART" id="SM00710">
    <property type="entry name" value="PbH1"/>
    <property type="match status" value="6"/>
</dbReference>
<evidence type="ECO:0000259" key="10">
    <source>
        <dbReference type="Pfam" id="PF04542"/>
    </source>
</evidence>
<sequence>MSEVHARAQRPVADLVHAARAGDREALGELVAGELPRVYNVIGRALAGHADVDDVVQETLIQIVRGLPGLREPDRFRVWVLAIANRQVQLYLRTRRRNDRRRQELTPELPDPEDDFADRAVDGIVLAGQRGELAEAARWLQDDDRVLLSLWWQEMLGELTRAEVAAALGVTVGHAGVRVKRMRDQLDAARLVVRALHLRDCEELTHLVRGWDGVADSVWRKRLVRHTRDCPRCAPRREDLVPAGRLMLGLQPLPLPLAVAAAGQAIAAGYQPAAATLGGKAVALVAAALLAGGGAVIVALEDPPSTGPAVGAASQPPPEAPTAPRTAPATGAAGATPGASPAGRPVTGVTRADIFVAPDGSDAADGSLERPYATIAKAVAVVRPGQTIALRGGVHRPATALEIGTSGDAAHRITLSSYRDERPVLDGSAVPADEWLVTQKASYWTVQGLEIRNAARAGYVCLSCKQSVFRWLTVHGNGRVGLMLRGDGTADNQVLDSDFFANRGGDGVGLGLGVKFGGGAGNVVRGVRAYGNGESGIDVGEFAGAVAVEHSWSWGNAGNGFTLGGGAPATAAAHVLHDNAAWDNAGDGFSDDGNAGGIRLTGNTAWRNGDAGFTCTAGAAVLQRNVAVANRRTQAVRRADGTSWDAEAVTTSATFRSTDAATAQGARQPDGRLPVTDFLGGAAGSGAAMRAP</sequence>
<keyword evidence="13" id="KW-1185">Reference proteome</keyword>
<dbReference type="Gene3D" id="2.160.20.10">
    <property type="entry name" value="Single-stranded right-handed beta-helix, Pectin lyase-like"/>
    <property type="match status" value="1"/>
</dbReference>
<dbReference type="Pfam" id="PF13229">
    <property type="entry name" value="Beta_helix"/>
    <property type="match status" value="1"/>
</dbReference>
<keyword evidence="5" id="KW-0732">Signal</keyword>
<feature type="domain" description="Right handed beta helix" evidence="11">
    <location>
        <begin position="441"/>
        <end position="604"/>
    </location>
</feature>
<evidence type="ECO:0008006" key="14">
    <source>
        <dbReference type="Google" id="ProtNLM"/>
    </source>
</evidence>
<dbReference type="GO" id="GO:0005576">
    <property type="term" value="C:extracellular region"/>
    <property type="evidence" value="ECO:0007669"/>
    <property type="project" value="UniProtKB-SubCell"/>
</dbReference>
<keyword evidence="7" id="KW-0456">Lyase</keyword>
<dbReference type="GO" id="GO:0003700">
    <property type="term" value="F:DNA-binding transcription factor activity"/>
    <property type="evidence" value="ECO:0007669"/>
    <property type="project" value="InterPro"/>
</dbReference>
<name>A0A919U9S7_9ACTN</name>
<dbReference type="PANTHER" id="PTHR40088">
    <property type="entry name" value="PECTATE LYASE (EUROFUNG)"/>
    <property type="match status" value="1"/>
</dbReference>
<evidence type="ECO:0000256" key="6">
    <source>
        <dbReference type="ARBA" id="ARBA00022837"/>
    </source>
</evidence>
<evidence type="ECO:0000259" key="11">
    <source>
        <dbReference type="Pfam" id="PF13229"/>
    </source>
</evidence>
<dbReference type="InterPro" id="IPR011050">
    <property type="entry name" value="Pectin_lyase_fold/virulence"/>
</dbReference>
<dbReference type="InterPro" id="IPR013325">
    <property type="entry name" value="RNA_pol_sigma_r2"/>
</dbReference>
<comment type="cofactor">
    <cofactor evidence="1">
        <name>Ca(2+)</name>
        <dbReference type="ChEBI" id="CHEBI:29108"/>
    </cofactor>
</comment>
<evidence type="ECO:0000256" key="1">
    <source>
        <dbReference type="ARBA" id="ARBA00001913"/>
    </source>
</evidence>
<comment type="subcellular location">
    <subcellularLocation>
        <location evidence="2">Secreted</location>
    </subcellularLocation>
</comment>
<dbReference type="InterPro" id="IPR052052">
    <property type="entry name" value="Polysaccharide_Lyase_9"/>
</dbReference>
<dbReference type="Pfam" id="PF04542">
    <property type="entry name" value="Sigma70_r2"/>
    <property type="match status" value="1"/>
</dbReference>
<evidence type="ECO:0000313" key="12">
    <source>
        <dbReference type="EMBL" id="GIG47232.1"/>
    </source>
</evidence>
<comment type="similarity">
    <text evidence="8">Belongs to the polysaccharide lyase 9 family.</text>
</comment>
<evidence type="ECO:0000256" key="7">
    <source>
        <dbReference type="ARBA" id="ARBA00023239"/>
    </source>
</evidence>
<evidence type="ECO:0000313" key="13">
    <source>
        <dbReference type="Proteomes" id="UP000660611"/>
    </source>
</evidence>
<dbReference type="InterPro" id="IPR007627">
    <property type="entry name" value="RNA_pol_sigma70_r2"/>
</dbReference>
<dbReference type="SUPFAM" id="SSF51126">
    <property type="entry name" value="Pectin lyase-like"/>
    <property type="match status" value="1"/>
</dbReference>
<dbReference type="RefSeq" id="WP_203848956.1">
    <property type="nucleotide sequence ID" value="NZ_BAAAVW010000017.1"/>
</dbReference>
<dbReference type="GO" id="GO:0006352">
    <property type="term" value="P:DNA-templated transcription initiation"/>
    <property type="evidence" value="ECO:0007669"/>
    <property type="project" value="InterPro"/>
</dbReference>
<dbReference type="Proteomes" id="UP000660611">
    <property type="component" value="Unassembled WGS sequence"/>
</dbReference>
<proteinExistence type="inferred from homology"/>
<dbReference type="InterPro" id="IPR014284">
    <property type="entry name" value="RNA_pol_sigma-70_dom"/>
</dbReference>
<dbReference type="GO" id="GO:0016837">
    <property type="term" value="F:carbon-oxygen lyase activity, acting on polysaccharides"/>
    <property type="evidence" value="ECO:0007669"/>
    <property type="project" value="TreeGrafter"/>
</dbReference>
<keyword evidence="4" id="KW-0479">Metal-binding</keyword>
<protein>
    <recommendedName>
        <fullName evidence="14">Sigma-70 family RNA polymerase sigma factor</fullName>
    </recommendedName>
</protein>
<keyword evidence="3" id="KW-0964">Secreted</keyword>
<evidence type="ECO:0000256" key="8">
    <source>
        <dbReference type="ARBA" id="ARBA00038263"/>
    </source>
</evidence>
<dbReference type="NCBIfam" id="TIGR02937">
    <property type="entry name" value="sigma70-ECF"/>
    <property type="match status" value="1"/>
</dbReference>
<dbReference type="SUPFAM" id="SSF88946">
    <property type="entry name" value="Sigma2 domain of RNA polymerase sigma factors"/>
    <property type="match status" value="1"/>
</dbReference>
<gene>
    <name evidence="12" type="ORF">Dsi01nite_052730</name>
</gene>
<evidence type="ECO:0000256" key="2">
    <source>
        <dbReference type="ARBA" id="ARBA00004613"/>
    </source>
</evidence>
<feature type="compositionally biased region" description="Low complexity" evidence="9">
    <location>
        <begin position="322"/>
        <end position="345"/>
    </location>
</feature>
<dbReference type="AlphaFoldDB" id="A0A919U9S7"/>
<dbReference type="PANTHER" id="PTHR40088:SF1">
    <property type="entry name" value="PECTATE LYASE PEL9"/>
    <property type="match status" value="1"/>
</dbReference>
<dbReference type="EMBL" id="BONQ01000081">
    <property type="protein sequence ID" value="GIG47232.1"/>
    <property type="molecule type" value="Genomic_DNA"/>
</dbReference>
<evidence type="ECO:0000256" key="4">
    <source>
        <dbReference type="ARBA" id="ARBA00022723"/>
    </source>
</evidence>
<feature type="region of interest" description="Disordered" evidence="9">
    <location>
        <begin position="306"/>
        <end position="346"/>
    </location>
</feature>
<dbReference type="InterPro" id="IPR006626">
    <property type="entry name" value="PbH1"/>
</dbReference>
<dbReference type="InterPro" id="IPR039448">
    <property type="entry name" value="Beta_helix"/>
</dbReference>
<reference evidence="12" key="1">
    <citation type="submission" date="2021-01" db="EMBL/GenBank/DDBJ databases">
        <title>Whole genome shotgun sequence of Dactylosporangium siamense NBRC 106093.</title>
        <authorList>
            <person name="Komaki H."/>
            <person name="Tamura T."/>
        </authorList>
    </citation>
    <scope>NUCLEOTIDE SEQUENCE</scope>
    <source>
        <strain evidence="12">NBRC 106093</strain>
    </source>
</reference>
<evidence type="ECO:0000256" key="5">
    <source>
        <dbReference type="ARBA" id="ARBA00022729"/>
    </source>
</evidence>
<feature type="domain" description="RNA polymerase sigma-70 region 2" evidence="10">
    <location>
        <begin position="31"/>
        <end position="97"/>
    </location>
</feature>
<dbReference type="GO" id="GO:0046872">
    <property type="term" value="F:metal ion binding"/>
    <property type="evidence" value="ECO:0007669"/>
    <property type="project" value="UniProtKB-KW"/>
</dbReference>
<accession>A0A919U9S7</accession>
<organism evidence="12 13">
    <name type="scientific">Dactylosporangium siamense</name>
    <dbReference type="NCBI Taxonomy" id="685454"/>
    <lineage>
        <taxon>Bacteria</taxon>
        <taxon>Bacillati</taxon>
        <taxon>Actinomycetota</taxon>
        <taxon>Actinomycetes</taxon>
        <taxon>Micromonosporales</taxon>
        <taxon>Micromonosporaceae</taxon>
        <taxon>Dactylosporangium</taxon>
    </lineage>
</organism>
<dbReference type="InterPro" id="IPR012334">
    <property type="entry name" value="Pectin_lyas_fold"/>
</dbReference>